<comment type="caution">
    <text evidence="2">The sequence shown here is derived from an EMBL/GenBank/DDBJ whole genome shotgun (WGS) entry which is preliminary data.</text>
</comment>
<keyword evidence="2" id="KW-0808">Transferase</keyword>
<evidence type="ECO:0000313" key="3">
    <source>
        <dbReference type="Proteomes" id="UP000253508"/>
    </source>
</evidence>
<name>A0A367Y1D0_9MICO</name>
<dbReference type="PANTHER" id="PTHR36836:SF1">
    <property type="entry name" value="COLANIC ACID BIOSYNTHESIS PROTEIN WCAK"/>
    <property type="match status" value="1"/>
</dbReference>
<dbReference type="Proteomes" id="UP000253508">
    <property type="component" value="Unassembled WGS sequence"/>
</dbReference>
<accession>A0A367Y1D0</accession>
<dbReference type="GO" id="GO:0016740">
    <property type="term" value="F:transferase activity"/>
    <property type="evidence" value="ECO:0007669"/>
    <property type="project" value="UniProtKB-KW"/>
</dbReference>
<keyword evidence="3" id="KW-1185">Reference proteome</keyword>
<protein>
    <submittedName>
        <fullName evidence="2">Polysaccharide pyruvyl transferase family protein</fullName>
    </submittedName>
</protein>
<dbReference type="EMBL" id="QORO01000002">
    <property type="protein sequence ID" value="RCK59695.1"/>
    <property type="molecule type" value="Genomic_DNA"/>
</dbReference>
<dbReference type="InterPro" id="IPR007345">
    <property type="entry name" value="Polysacch_pyruvyl_Trfase"/>
</dbReference>
<gene>
    <name evidence="2" type="ORF">DTO57_05860</name>
</gene>
<organism evidence="2 3">
    <name type="scientific">Microbacterium sorbitolivorans</name>
    <dbReference type="NCBI Taxonomy" id="1867410"/>
    <lineage>
        <taxon>Bacteria</taxon>
        <taxon>Bacillati</taxon>
        <taxon>Actinomycetota</taxon>
        <taxon>Actinomycetes</taxon>
        <taxon>Micrococcales</taxon>
        <taxon>Microbacteriaceae</taxon>
        <taxon>Microbacterium</taxon>
    </lineage>
</organism>
<dbReference type="RefSeq" id="WP_114117307.1">
    <property type="nucleotide sequence ID" value="NZ_BMHU01000003.1"/>
</dbReference>
<sequence>MTSKATGVLVGAYERDNFGDILFLEQTRHYLRDVKTIATAPVPADTTPWGGDVVDSYLTHASRSDVNFLWTVGGEVGGTSVAQAYEMARQGDLPQQAAPEENELLPGYASPYLPRPTRFPAFTSSQSIINSVGLSAAKGLTGLHRVETWQALHEATFISVRDSPSSSFLKRLGIEHEVAPDLVHSMRLTHEVRDELRNVALVQAKVKFIHEIGIENFARALLNANSLKSYHIRFFSAGEAPGHDSTETLETLASKVNELSHGTRADVSTAKTAREKFDEISRCGLWIGTSLHGYIISTSFGVPRIGLFIEKLNRYASTWQVPYPTGVKIGDLDRAVEGALASGMNRDSMVLADELAARADQNARTAVEFALRGDDPSRDIELARRRIERMTPTRASLERTAKSLRDAGARFYHSVRGS</sequence>
<dbReference type="OrthoDB" id="1425928at2"/>
<evidence type="ECO:0000259" key="1">
    <source>
        <dbReference type="Pfam" id="PF04230"/>
    </source>
</evidence>
<feature type="domain" description="Polysaccharide pyruvyl transferase" evidence="1">
    <location>
        <begin position="17"/>
        <end position="307"/>
    </location>
</feature>
<dbReference type="Pfam" id="PF04230">
    <property type="entry name" value="PS_pyruv_trans"/>
    <property type="match status" value="1"/>
</dbReference>
<proteinExistence type="predicted"/>
<reference evidence="2 3" key="1">
    <citation type="submission" date="2018-07" db="EMBL/GenBank/DDBJ databases">
        <title>Microbacterium endoborsara sp. nov., a novel actinobacterium isolated from Borszczowia aralocaspica.</title>
        <authorList>
            <person name="An D."/>
        </authorList>
    </citation>
    <scope>NUCLEOTIDE SEQUENCE [LARGE SCALE GENOMIC DNA]</scope>
    <source>
        <strain evidence="2 3">C1.15228</strain>
    </source>
</reference>
<dbReference type="PANTHER" id="PTHR36836">
    <property type="entry name" value="COLANIC ACID BIOSYNTHESIS PROTEIN WCAK"/>
    <property type="match status" value="1"/>
</dbReference>
<evidence type="ECO:0000313" key="2">
    <source>
        <dbReference type="EMBL" id="RCK59695.1"/>
    </source>
</evidence>
<dbReference type="AlphaFoldDB" id="A0A367Y1D0"/>